<dbReference type="PIRSF" id="PIRSF037420">
    <property type="entry name" value="PQQ_syn_pqqE"/>
    <property type="match status" value="1"/>
</dbReference>
<comment type="function">
    <text evidence="8">Catalyzes the cross-linking of a glutamate residue and a tyrosine residue in the PqqA protein as part of the biosynthesis of pyrroloquinoline quinone (PQQ).</text>
</comment>
<evidence type="ECO:0000256" key="5">
    <source>
        <dbReference type="ARBA" id="ARBA00023002"/>
    </source>
</evidence>
<dbReference type="InterPro" id="IPR017200">
    <property type="entry name" value="PqqE-like"/>
</dbReference>
<dbReference type="SFLD" id="SFLDG01386">
    <property type="entry name" value="main_SPASM_domain-containing"/>
    <property type="match status" value="1"/>
</dbReference>
<evidence type="ECO:0000256" key="7">
    <source>
        <dbReference type="ARBA" id="ARBA00023014"/>
    </source>
</evidence>
<comment type="cofactor">
    <cofactor evidence="8">
        <name>[4Fe-4S] cluster</name>
        <dbReference type="ChEBI" id="CHEBI:49883"/>
    </cofactor>
    <text evidence="8">Binds 1 [4Fe-4S] cluster. The cluster is coordinated with 3 cysteines and an exchangeable S-adenosyl-L-methionine.</text>
</comment>
<dbReference type="InterPro" id="IPR013785">
    <property type="entry name" value="Aldolase_TIM"/>
</dbReference>
<dbReference type="Proteomes" id="UP001344632">
    <property type="component" value="Unassembled WGS sequence"/>
</dbReference>
<dbReference type="SFLD" id="SFLDG01067">
    <property type="entry name" value="SPASM/twitch_domain_containing"/>
    <property type="match status" value="1"/>
</dbReference>
<protein>
    <recommendedName>
        <fullName evidence="8">PqqA peptide cyclase</fullName>
        <ecNumber evidence="8">1.21.98.4</ecNumber>
    </recommendedName>
    <alternativeName>
        <fullName evidence="8">Coenzyme PQQ synthesis protein E</fullName>
    </alternativeName>
</protein>
<gene>
    <name evidence="8 10" type="primary">pqqE</name>
    <name evidence="10" type="ORF">P4H66_22340</name>
</gene>
<keyword evidence="2 8" id="KW-0949">S-adenosyl-L-methionine</keyword>
<dbReference type="PANTHER" id="PTHR11228">
    <property type="entry name" value="RADICAL SAM DOMAIN PROTEIN"/>
    <property type="match status" value="1"/>
</dbReference>
<evidence type="ECO:0000256" key="3">
    <source>
        <dbReference type="ARBA" id="ARBA00022723"/>
    </source>
</evidence>
<dbReference type="InterPro" id="IPR058240">
    <property type="entry name" value="rSAM_sf"/>
</dbReference>
<evidence type="ECO:0000256" key="2">
    <source>
        <dbReference type="ARBA" id="ARBA00022691"/>
    </source>
</evidence>
<comment type="caution">
    <text evidence="10">The sequence shown here is derived from an EMBL/GenBank/DDBJ whole genome shotgun (WGS) entry which is preliminary data.</text>
</comment>
<dbReference type="PROSITE" id="PS51918">
    <property type="entry name" value="RADICAL_SAM"/>
    <property type="match status" value="1"/>
</dbReference>
<dbReference type="PANTHER" id="PTHR11228:SF7">
    <property type="entry name" value="PQQA PEPTIDE CYCLASE"/>
    <property type="match status" value="1"/>
</dbReference>
<keyword evidence="3 8" id="KW-0479">Metal-binding</keyword>
<dbReference type="InterPro" id="IPR007197">
    <property type="entry name" value="rSAM"/>
</dbReference>
<comment type="subunit">
    <text evidence="8">Interacts with PqqD. The interaction is necessary for activity of PqqE.</text>
</comment>
<keyword evidence="11" id="KW-1185">Reference proteome</keyword>
<keyword evidence="1 8" id="KW-0004">4Fe-4S</keyword>
<evidence type="ECO:0000313" key="10">
    <source>
        <dbReference type="EMBL" id="MEC0242556.1"/>
    </source>
</evidence>
<dbReference type="InterPro" id="IPR006638">
    <property type="entry name" value="Elp3/MiaA/NifB-like_rSAM"/>
</dbReference>
<organism evidence="10 11">
    <name type="scientific">Paenibacillus dokdonensis</name>
    <dbReference type="NCBI Taxonomy" id="2567944"/>
    <lineage>
        <taxon>Bacteria</taxon>
        <taxon>Bacillati</taxon>
        <taxon>Bacillota</taxon>
        <taxon>Bacilli</taxon>
        <taxon>Bacillales</taxon>
        <taxon>Paenibacillaceae</taxon>
        <taxon>Paenibacillus</taxon>
    </lineage>
</organism>
<sequence>MEISIPYALTAELTHRCPLHCVYCSNPIELQKREHELTTREWINVLEEASDMGIVQVHLTGGEPLLRPDVNQLIERARELGLFVNLITSGVGVTMNRIRQLARAGIDSIQLSMQAPSADLADSIAGSNAHEFKKRTAKWIRAAGLPLHMNVVLHRQNIHLVEDIIELCVSWGVERLELANTQYYGWALVNRQHLLPTREQLADAEKAYVRAKERFDNKIELIWVIPDYYEEFPKPCMGGWGEISMTVTPDGKVLPCTAASGIQTMTFETVKEKSLKWIWEDSASFRAYRGLDWMTEPCRNCEHRFRDFGGCRCQAYLLTGDSSQADPVCKFSPHHHLVTDFVASMNEKDGYRSDSDPNRLLPSYSYRSR</sequence>
<evidence type="ECO:0000256" key="6">
    <source>
        <dbReference type="ARBA" id="ARBA00023004"/>
    </source>
</evidence>
<dbReference type="Pfam" id="PF13186">
    <property type="entry name" value="SPASM"/>
    <property type="match status" value="1"/>
</dbReference>
<dbReference type="Pfam" id="PF04055">
    <property type="entry name" value="Radical_SAM"/>
    <property type="match status" value="1"/>
</dbReference>
<dbReference type="InterPro" id="IPR011843">
    <property type="entry name" value="PQQ_synth_PqqE_bac"/>
</dbReference>
<dbReference type="CDD" id="cd01335">
    <property type="entry name" value="Radical_SAM"/>
    <property type="match status" value="1"/>
</dbReference>
<dbReference type="HAMAP" id="MF_00660">
    <property type="entry name" value="PqqE"/>
    <property type="match status" value="1"/>
</dbReference>
<comment type="pathway">
    <text evidence="8">Cofactor biosynthesis; pyrroloquinoline quinone biosynthesis.</text>
</comment>
<evidence type="ECO:0000256" key="1">
    <source>
        <dbReference type="ARBA" id="ARBA00022485"/>
    </source>
</evidence>
<dbReference type="SUPFAM" id="SSF102114">
    <property type="entry name" value="Radical SAM enzymes"/>
    <property type="match status" value="1"/>
</dbReference>
<dbReference type="InterPro" id="IPR023885">
    <property type="entry name" value="4Fe4S-binding_SPASM_dom"/>
</dbReference>
<feature type="binding site" evidence="8">
    <location>
        <position position="17"/>
    </location>
    <ligand>
        <name>[4Fe-4S] cluster</name>
        <dbReference type="ChEBI" id="CHEBI:49883"/>
        <note>4Fe-4S-S-AdoMet</note>
    </ligand>
</feature>
<name>A0ABU6GS70_9BACL</name>
<comment type="similarity">
    <text evidence="8">Belongs to the radical SAM superfamily. PqqE family.</text>
</comment>
<keyword evidence="4 8" id="KW-0884">PQQ biosynthesis</keyword>
<feature type="binding site" evidence="8">
    <location>
        <position position="24"/>
    </location>
    <ligand>
        <name>[4Fe-4S] cluster</name>
        <dbReference type="ChEBI" id="CHEBI:49883"/>
        <note>4Fe-4S-S-AdoMet</note>
    </ligand>
</feature>
<dbReference type="Gene3D" id="3.20.20.70">
    <property type="entry name" value="Aldolase class I"/>
    <property type="match status" value="1"/>
</dbReference>
<dbReference type="SFLD" id="SFLDF00280">
    <property type="entry name" value="coenzyme_PQQ_synthesis_protein"/>
    <property type="match status" value="1"/>
</dbReference>
<evidence type="ECO:0000313" key="11">
    <source>
        <dbReference type="Proteomes" id="UP001344632"/>
    </source>
</evidence>
<dbReference type="SMART" id="SM00729">
    <property type="entry name" value="Elp3"/>
    <property type="match status" value="1"/>
</dbReference>
<feature type="binding site" evidence="8">
    <location>
        <position position="21"/>
    </location>
    <ligand>
        <name>[4Fe-4S] cluster</name>
        <dbReference type="ChEBI" id="CHEBI:49883"/>
        <note>4Fe-4S-S-AdoMet</note>
    </ligand>
</feature>
<evidence type="ECO:0000256" key="4">
    <source>
        <dbReference type="ARBA" id="ARBA00022905"/>
    </source>
</evidence>
<keyword evidence="5 8" id="KW-0560">Oxidoreductase</keyword>
<evidence type="ECO:0000259" key="9">
    <source>
        <dbReference type="PROSITE" id="PS51918"/>
    </source>
</evidence>
<dbReference type="RefSeq" id="WP_326090330.1">
    <property type="nucleotide sequence ID" value="NZ_JARLKZ010000016.1"/>
</dbReference>
<dbReference type="NCBIfam" id="TIGR02109">
    <property type="entry name" value="PQQ_syn_pqqE"/>
    <property type="match status" value="1"/>
</dbReference>
<dbReference type="EC" id="1.21.98.4" evidence="8"/>
<keyword evidence="6 8" id="KW-0408">Iron</keyword>
<dbReference type="InterPro" id="IPR050377">
    <property type="entry name" value="Radical_SAM_PqqE_MftC-like"/>
</dbReference>
<reference evidence="10 11" key="1">
    <citation type="submission" date="2023-03" db="EMBL/GenBank/DDBJ databases">
        <title>Bacillus Genome Sequencing.</title>
        <authorList>
            <person name="Dunlap C."/>
        </authorList>
    </citation>
    <scope>NUCLEOTIDE SEQUENCE [LARGE SCALE GENOMIC DNA]</scope>
    <source>
        <strain evidence="10 11">BD-525</strain>
    </source>
</reference>
<dbReference type="EMBL" id="JARLKZ010000016">
    <property type="protein sequence ID" value="MEC0242556.1"/>
    <property type="molecule type" value="Genomic_DNA"/>
</dbReference>
<dbReference type="SFLD" id="SFLDS00029">
    <property type="entry name" value="Radical_SAM"/>
    <property type="match status" value="1"/>
</dbReference>
<comment type="catalytic activity">
    <reaction evidence="8">
        <text>[PQQ precursor protein] + S-adenosyl-L-methionine = E-Y cross-linked-[PQQ precursor protein] + 5'-deoxyadenosine + L-methionine + H(+)</text>
        <dbReference type="Rhea" id="RHEA:56836"/>
        <dbReference type="Rhea" id="RHEA-COMP:14800"/>
        <dbReference type="Rhea" id="RHEA-COMP:14801"/>
        <dbReference type="ChEBI" id="CHEBI:15378"/>
        <dbReference type="ChEBI" id="CHEBI:17319"/>
        <dbReference type="ChEBI" id="CHEBI:57844"/>
        <dbReference type="ChEBI" id="CHEBI:59789"/>
        <dbReference type="ChEBI" id="CHEBI:141026"/>
        <dbReference type="ChEBI" id="CHEBI:141027"/>
        <dbReference type="EC" id="1.21.98.4"/>
    </reaction>
</comment>
<accession>A0ABU6GS70</accession>
<evidence type="ECO:0000256" key="8">
    <source>
        <dbReference type="HAMAP-Rule" id="MF_00660"/>
    </source>
</evidence>
<feature type="domain" description="Radical SAM core" evidence="9">
    <location>
        <begin position="3"/>
        <end position="220"/>
    </location>
</feature>
<dbReference type="NCBIfam" id="TIGR04085">
    <property type="entry name" value="rSAM_more_4Fe4S"/>
    <property type="match status" value="1"/>
</dbReference>
<proteinExistence type="inferred from homology"/>
<keyword evidence="7 8" id="KW-0411">Iron-sulfur</keyword>